<evidence type="ECO:0000259" key="2">
    <source>
        <dbReference type="Pfam" id="PF02517"/>
    </source>
</evidence>
<dbReference type="RefSeq" id="WP_086636784.1">
    <property type="nucleotide sequence ID" value="NZ_MRZU01000003.1"/>
</dbReference>
<feature type="transmembrane region" description="Helical" evidence="1">
    <location>
        <begin position="294"/>
        <end position="315"/>
    </location>
</feature>
<accession>A0A1Y3GBT4</accession>
<dbReference type="InterPro" id="IPR003675">
    <property type="entry name" value="Rce1/LyrA-like_dom"/>
</dbReference>
<feature type="transmembrane region" description="Helical" evidence="1">
    <location>
        <begin position="143"/>
        <end position="164"/>
    </location>
</feature>
<sequence length="316" mass="35671">MNQNADKSKWLNLALNVITIILGLFFVYLSFNFLTIYLLEIEIFPNIEYSFPYMAITSAIISLLFAIFVFSFVLRPNRITDKIEEWSELDLSRYIDGVMLMLLVLTIWFIFGNSIADGILAFELRTIVGMEITELFELTMESLIINSALMFIPFVLIPILWVKFINNGNYKKYLGLHTENLTKNIILGIIFAAITLLLAFLLTQTLSIFGIEEQNLLFEEMVALGPIMALIISLSAGIAEEIFFRGYLQTRIGLVPAAILFALVHASYGVIIQIIGPLIMGLVIGYLYLKTQSVIGPIIAHTLYNLTVLLTAIYII</sequence>
<keyword evidence="4" id="KW-1185">Reference proteome</keyword>
<dbReference type="Pfam" id="PF02517">
    <property type="entry name" value="Rce1-like"/>
    <property type="match status" value="1"/>
</dbReference>
<dbReference type="OrthoDB" id="275779at2157"/>
<dbReference type="EMBL" id="MRZU01000003">
    <property type="protein sequence ID" value="OUJ18717.1"/>
    <property type="molecule type" value="Genomic_DNA"/>
</dbReference>
<dbReference type="GO" id="GO:0080120">
    <property type="term" value="P:CAAX-box protein maturation"/>
    <property type="evidence" value="ECO:0007669"/>
    <property type="project" value="UniProtKB-ARBA"/>
</dbReference>
<keyword evidence="1" id="KW-0812">Transmembrane</keyword>
<name>A0A1Y3GBT4_9EURY</name>
<dbReference type="AlphaFoldDB" id="A0A1Y3GBT4"/>
<proteinExistence type="predicted"/>
<feature type="transmembrane region" description="Helical" evidence="1">
    <location>
        <begin position="51"/>
        <end position="74"/>
    </location>
</feature>
<comment type="caution">
    <text evidence="3">The sequence shown here is derived from an EMBL/GenBank/DDBJ whole genome shotgun (WGS) entry which is preliminary data.</text>
</comment>
<keyword evidence="1" id="KW-1133">Transmembrane helix</keyword>
<evidence type="ECO:0000313" key="3">
    <source>
        <dbReference type="EMBL" id="OUJ18717.1"/>
    </source>
</evidence>
<evidence type="ECO:0000256" key="1">
    <source>
        <dbReference type="SAM" id="Phobius"/>
    </source>
</evidence>
<keyword evidence="1" id="KW-0472">Membrane</keyword>
<gene>
    <name evidence="3" type="ORF">AMET1_0367</name>
</gene>
<keyword evidence="3" id="KW-0645">Protease</keyword>
<feature type="transmembrane region" description="Helical" evidence="1">
    <location>
        <begin position="255"/>
        <end position="288"/>
    </location>
</feature>
<feature type="transmembrane region" description="Helical" evidence="1">
    <location>
        <begin position="12"/>
        <end position="39"/>
    </location>
</feature>
<reference evidence="3 4" key="1">
    <citation type="submission" date="2016-12" db="EMBL/GenBank/DDBJ databases">
        <title>Discovery of methanogenic haloarchaea.</title>
        <authorList>
            <person name="Sorokin D.Y."/>
            <person name="Makarova K.S."/>
            <person name="Abbas B."/>
            <person name="Ferrer M."/>
            <person name="Golyshin P.N."/>
        </authorList>
    </citation>
    <scope>NUCLEOTIDE SEQUENCE [LARGE SCALE GENOMIC DNA]</scope>
    <source>
        <strain evidence="3">AMET1</strain>
    </source>
</reference>
<feature type="transmembrane region" description="Helical" evidence="1">
    <location>
        <begin position="185"/>
        <end position="211"/>
    </location>
</feature>
<organism evidence="3 4">
    <name type="scientific">Methanonatronarchaeum thermophilum</name>
    <dbReference type="NCBI Taxonomy" id="1927129"/>
    <lineage>
        <taxon>Archaea</taxon>
        <taxon>Methanobacteriati</taxon>
        <taxon>Methanobacteriota</taxon>
        <taxon>Methanonatronarchaeia</taxon>
        <taxon>Methanonatronarchaeales</taxon>
        <taxon>Methanonatronarchaeaceae</taxon>
        <taxon>Methanonatronarchaeum</taxon>
    </lineage>
</organism>
<dbReference type="GO" id="GO:0004175">
    <property type="term" value="F:endopeptidase activity"/>
    <property type="evidence" value="ECO:0007669"/>
    <property type="project" value="UniProtKB-ARBA"/>
</dbReference>
<dbReference type="Proteomes" id="UP000195137">
    <property type="component" value="Unassembled WGS sequence"/>
</dbReference>
<keyword evidence="3" id="KW-0378">Hydrolase</keyword>
<protein>
    <submittedName>
        <fullName evidence="3">Metal-dependent membrane protease CAAX family</fullName>
    </submittedName>
</protein>
<feature type="domain" description="CAAX prenyl protease 2/Lysostaphin resistance protein A-like" evidence="2">
    <location>
        <begin position="226"/>
        <end position="306"/>
    </location>
</feature>
<dbReference type="GO" id="GO:0006508">
    <property type="term" value="P:proteolysis"/>
    <property type="evidence" value="ECO:0007669"/>
    <property type="project" value="UniProtKB-KW"/>
</dbReference>
<feature type="transmembrane region" description="Helical" evidence="1">
    <location>
        <begin position="94"/>
        <end position="111"/>
    </location>
</feature>
<feature type="transmembrane region" description="Helical" evidence="1">
    <location>
        <begin position="223"/>
        <end position="243"/>
    </location>
</feature>
<evidence type="ECO:0000313" key="4">
    <source>
        <dbReference type="Proteomes" id="UP000195137"/>
    </source>
</evidence>